<dbReference type="InterPro" id="IPR007110">
    <property type="entry name" value="Ig-like_dom"/>
</dbReference>
<dbReference type="InterPro" id="IPR036179">
    <property type="entry name" value="Ig-like_dom_sf"/>
</dbReference>
<accession>A0A671K208</accession>
<proteinExistence type="predicted"/>
<dbReference type="GO" id="GO:0005178">
    <property type="term" value="F:integrin binding"/>
    <property type="evidence" value="ECO:0007669"/>
    <property type="project" value="TreeGrafter"/>
</dbReference>
<evidence type="ECO:0000313" key="4">
    <source>
        <dbReference type="Proteomes" id="UP000472260"/>
    </source>
</evidence>
<dbReference type="GO" id="GO:0098636">
    <property type="term" value="C:protein complex involved in cell adhesion"/>
    <property type="evidence" value="ECO:0007669"/>
    <property type="project" value="TreeGrafter"/>
</dbReference>
<keyword evidence="4" id="KW-1185">Reference proteome</keyword>
<dbReference type="GO" id="GO:0044291">
    <property type="term" value="C:cell-cell contact zone"/>
    <property type="evidence" value="ECO:0007669"/>
    <property type="project" value="TreeGrafter"/>
</dbReference>
<name>A0A671K208_9TELE</name>
<dbReference type="GO" id="GO:0016477">
    <property type="term" value="P:cell migration"/>
    <property type="evidence" value="ECO:0007669"/>
    <property type="project" value="TreeGrafter"/>
</dbReference>
<feature type="transmembrane region" description="Helical" evidence="1">
    <location>
        <begin position="194"/>
        <end position="215"/>
    </location>
</feature>
<evidence type="ECO:0000313" key="3">
    <source>
        <dbReference type="Ensembl" id="ENSSANP00000000545.1"/>
    </source>
</evidence>
<evidence type="ECO:0000259" key="2">
    <source>
        <dbReference type="PROSITE" id="PS50835"/>
    </source>
</evidence>
<dbReference type="SUPFAM" id="SSF48726">
    <property type="entry name" value="Immunoglobulin"/>
    <property type="match status" value="1"/>
</dbReference>
<keyword evidence="1" id="KW-0812">Transmembrane</keyword>
<dbReference type="GO" id="GO:0098632">
    <property type="term" value="F:cell-cell adhesion mediator activity"/>
    <property type="evidence" value="ECO:0007669"/>
    <property type="project" value="TreeGrafter"/>
</dbReference>
<protein>
    <recommendedName>
        <fullName evidence="2">Ig-like domain-containing protein</fullName>
    </recommendedName>
</protein>
<dbReference type="PROSITE" id="PS50835">
    <property type="entry name" value="IG_LIKE"/>
    <property type="match status" value="1"/>
</dbReference>
<dbReference type="AlphaFoldDB" id="A0A671K208"/>
<dbReference type="Proteomes" id="UP000472260">
    <property type="component" value="Unassembled WGS sequence"/>
</dbReference>
<reference evidence="3" key="2">
    <citation type="submission" date="2025-09" db="UniProtKB">
        <authorList>
            <consortium name="Ensembl"/>
        </authorList>
    </citation>
    <scope>IDENTIFICATION</scope>
</reference>
<dbReference type="GO" id="GO:0046982">
    <property type="term" value="F:protein heterodimerization activity"/>
    <property type="evidence" value="ECO:0007669"/>
    <property type="project" value="InterPro"/>
</dbReference>
<feature type="domain" description="Ig-like" evidence="2">
    <location>
        <begin position="116"/>
        <end position="184"/>
    </location>
</feature>
<dbReference type="PANTHER" id="PTHR44598">
    <property type="entry name" value="JUNCTIONAL ADHESION MOLECULE C"/>
    <property type="match status" value="1"/>
</dbReference>
<keyword evidence="1" id="KW-0472">Membrane</keyword>
<dbReference type="InterPro" id="IPR042974">
    <property type="entry name" value="JAM-C"/>
</dbReference>
<dbReference type="PANTHER" id="PTHR44598:SF3">
    <property type="entry name" value="JUNCTIONAL ADHESION MOLECULE 3B"/>
    <property type="match status" value="1"/>
</dbReference>
<keyword evidence="1" id="KW-1133">Transmembrane helix</keyword>
<dbReference type="GO" id="GO:0042803">
    <property type="term" value="F:protein homodimerization activity"/>
    <property type="evidence" value="ECO:0007669"/>
    <property type="project" value="InterPro"/>
</dbReference>
<dbReference type="GO" id="GO:0005886">
    <property type="term" value="C:plasma membrane"/>
    <property type="evidence" value="ECO:0007669"/>
    <property type="project" value="TreeGrafter"/>
</dbReference>
<dbReference type="Ensembl" id="ENSSANT00000000612.1">
    <property type="protein sequence ID" value="ENSSANP00000000545.1"/>
    <property type="gene ID" value="ENSSANG00000000389.1"/>
</dbReference>
<evidence type="ECO:0000256" key="1">
    <source>
        <dbReference type="SAM" id="Phobius"/>
    </source>
</evidence>
<sequence>PREIDNCFIVISLLFKRKPISNSAPAVGIVAQTTVIRCFFKNIKDIHILGVYLTKAEQKRSGDPRFSLENLAVGPSLQISDTMFSDEGKYLYLVVTDSGVEEIQLSISVTAKCKDPITSTWPEYVTDGGPVSLYCNADGYPAGFIHWFDHLDASSLILLSGLSVPFRCSVLNIKYVKDKESTLNDFSGSNKVSIAAGGMVIGSLIVGLLSALLFFRKIIYLREYTFKICYELGRVAEDDLETDDIQ</sequence>
<reference evidence="3" key="1">
    <citation type="submission" date="2025-08" db="UniProtKB">
        <authorList>
            <consortium name="Ensembl"/>
        </authorList>
    </citation>
    <scope>IDENTIFICATION</scope>
</reference>
<organism evidence="3 4">
    <name type="scientific">Sinocyclocheilus anshuiensis</name>
    <dbReference type="NCBI Taxonomy" id="1608454"/>
    <lineage>
        <taxon>Eukaryota</taxon>
        <taxon>Metazoa</taxon>
        <taxon>Chordata</taxon>
        <taxon>Craniata</taxon>
        <taxon>Vertebrata</taxon>
        <taxon>Euteleostomi</taxon>
        <taxon>Actinopterygii</taxon>
        <taxon>Neopterygii</taxon>
        <taxon>Teleostei</taxon>
        <taxon>Ostariophysi</taxon>
        <taxon>Cypriniformes</taxon>
        <taxon>Cyprinidae</taxon>
        <taxon>Cyprininae</taxon>
        <taxon>Sinocyclocheilus</taxon>
    </lineage>
</organism>